<sequence length="145" mass="16279">MDNDSMKEKDAFDVHTKEIDLVNRDRKHLNDDVVKKPVVGLCCKNGWADMSKTTLPVTNEILVHLDRTMSQCGSSSLCSAGDNNRWEFETGTKPELNMTNHTICIGIKTNHVHLFYFFHLLSAARLILNCHCSVVVLSTDFAVGL</sequence>
<dbReference type="Proteomes" id="UP000289886">
    <property type="component" value="Unassembled WGS sequence"/>
</dbReference>
<evidence type="ECO:0000313" key="2">
    <source>
        <dbReference type="Proteomes" id="UP000289886"/>
    </source>
</evidence>
<name>A0A662YTG9_ACIRT</name>
<dbReference type="EMBL" id="SCEB01000449">
    <property type="protein sequence ID" value="RXM99161.1"/>
    <property type="molecule type" value="Genomic_DNA"/>
</dbReference>
<protein>
    <submittedName>
        <fullName evidence="1">Caveolin-1</fullName>
    </submittedName>
</protein>
<organism evidence="1 2">
    <name type="scientific">Acipenser ruthenus</name>
    <name type="common">Sterlet sturgeon</name>
    <dbReference type="NCBI Taxonomy" id="7906"/>
    <lineage>
        <taxon>Eukaryota</taxon>
        <taxon>Metazoa</taxon>
        <taxon>Chordata</taxon>
        <taxon>Craniata</taxon>
        <taxon>Vertebrata</taxon>
        <taxon>Euteleostomi</taxon>
        <taxon>Actinopterygii</taxon>
        <taxon>Chondrostei</taxon>
        <taxon>Acipenseriformes</taxon>
        <taxon>Acipenseridae</taxon>
        <taxon>Acipenser</taxon>
    </lineage>
</organism>
<accession>A0A662YTG9</accession>
<dbReference type="AlphaFoldDB" id="A0A662YTG9"/>
<evidence type="ECO:0000313" key="1">
    <source>
        <dbReference type="EMBL" id="RXM99161.1"/>
    </source>
</evidence>
<proteinExistence type="predicted"/>
<gene>
    <name evidence="1" type="ORF">EOD39_12013</name>
</gene>
<comment type="caution">
    <text evidence="1">The sequence shown here is derived from an EMBL/GenBank/DDBJ whole genome shotgun (WGS) entry which is preliminary data.</text>
</comment>
<keyword evidence="2" id="KW-1185">Reference proteome</keyword>
<reference evidence="1 2" key="1">
    <citation type="submission" date="2019-01" db="EMBL/GenBank/DDBJ databases">
        <title>Draft Genome and Complete Hox-Cluster Characterization of the Sterlet Sturgeon (Acipenser ruthenus).</title>
        <authorList>
            <person name="Wei Q."/>
        </authorList>
    </citation>
    <scope>NUCLEOTIDE SEQUENCE [LARGE SCALE GENOMIC DNA]</scope>
    <source>
        <strain evidence="1">WHYD16114868_AA</strain>
        <tissue evidence="1">Blood</tissue>
    </source>
</reference>